<dbReference type="AlphaFoldDB" id="A0A922MXI5"/>
<feature type="region of interest" description="Disordered" evidence="1">
    <location>
        <begin position="49"/>
        <end position="145"/>
    </location>
</feature>
<feature type="compositionally biased region" description="Basic and acidic residues" evidence="1">
    <location>
        <begin position="101"/>
        <end position="121"/>
    </location>
</feature>
<accession>A0A922MXI5</accession>
<feature type="compositionally biased region" description="Polar residues" evidence="1">
    <location>
        <begin position="71"/>
        <end position="84"/>
    </location>
</feature>
<feature type="compositionally biased region" description="Basic residues" evidence="1">
    <location>
        <begin position="91"/>
        <end position="100"/>
    </location>
</feature>
<name>A0A922MXI5_SPOEX</name>
<sequence>MIHRISQKVLIAGISLTEAYSVKVSGKVELGSRLSKVFKDLYQQLVEEDVYPKDPNSDEGGSKIPAMSVGNIENSDSCEDSNSYVDEKEKIKKRKKQKHNNMHESHSAQDKTLKSGLEELHLYGYHKSPNKVDNDRGKPLNNVHI</sequence>
<evidence type="ECO:0000256" key="1">
    <source>
        <dbReference type="SAM" id="MobiDB-lite"/>
    </source>
</evidence>
<proteinExistence type="predicted"/>
<dbReference type="EMBL" id="JACEFF010000083">
    <property type="protein sequence ID" value="KAH9644516.1"/>
    <property type="molecule type" value="Genomic_DNA"/>
</dbReference>
<evidence type="ECO:0000313" key="2">
    <source>
        <dbReference type="EMBL" id="KAH9644516.1"/>
    </source>
</evidence>
<dbReference type="Proteomes" id="UP000814243">
    <property type="component" value="Unassembled WGS sequence"/>
</dbReference>
<reference evidence="2" key="1">
    <citation type="journal article" date="2021" name="G3 (Bethesda)">
        <title>Genome and transcriptome analysis of the beet armyworm Spodoptera exigua reveals targets for pest control. .</title>
        <authorList>
            <person name="Simon S."/>
            <person name="Breeschoten T."/>
            <person name="Jansen H.J."/>
            <person name="Dirks R.P."/>
            <person name="Schranz M.E."/>
            <person name="Ros V.I.D."/>
        </authorList>
    </citation>
    <scope>NUCLEOTIDE SEQUENCE</scope>
    <source>
        <strain evidence="2">TB_SE_WUR_2020</strain>
    </source>
</reference>
<protein>
    <submittedName>
        <fullName evidence="2">Uncharacterized protein</fullName>
    </submittedName>
</protein>
<evidence type="ECO:0000313" key="3">
    <source>
        <dbReference type="Proteomes" id="UP000814243"/>
    </source>
</evidence>
<comment type="caution">
    <text evidence="2">The sequence shown here is derived from an EMBL/GenBank/DDBJ whole genome shotgun (WGS) entry which is preliminary data.</text>
</comment>
<organism evidence="2 3">
    <name type="scientific">Spodoptera exigua</name>
    <name type="common">Beet armyworm</name>
    <name type="synonym">Noctua fulgens</name>
    <dbReference type="NCBI Taxonomy" id="7107"/>
    <lineage>
        <taxon>Eukaryota</taxon>
        <taxon>Metazoa</taxon>
        <taxon>Ecdysozoa</taxon>
        <taxon>Arthropoda</taxon>
        <taxon>Hexapoda</taxon>
        <taxon>Insecta</taxon>
        <taxon>Pterygota</taxon>
        <taxon>Neoptera</taxon>
        <taxon>Endopterygota</taxon>
        <taxon>Lepidoptera</taxon>
        <taxon>Glossata</taxon>
        <taxon>Ditrysia</taxon>
        <taxon>Noctuoidea</taxon>
        <taxon>Noctuidae</taxon>
        <taxon>Amphipyrinae</taxon>
        <taxon>Spodoptera</taxon>
    </lineage>
</organism>
<gene>
    <name evidence="2" type="ORF">HF086_006049</name>
</gene>